<evidence type="ECO:0000313" key="3">
    <source>
        <dbReference type="Proteomes" id="UP001219518"/>
    </source>
</evidence>
<organism evidence="2 3">
    <name type="scientific">Frankliniella fusca</name>
    <dbReference type="NCBI Taxonomy" id="407009"/>
    <lineage>
        <taxon>Eukaryota</taxon>
        <taxon>Metazoa</taxon>
        <taxon>Ecdysozoa</taxon>
        <taxon>Arthropoda</taxon>
        <taxon>Hexapoda</taxon>
        <taxon>Insecta</taxon>
        <taxon>Pterygota</taxon>
        <taxon>Neoptera</taxon>
        <taxon>Paraneoptera</taxon>
        <taxon>Thysanoptera</taxon>
        <taxon>Terebrantia</taxon>
        <taxon>Thripoidea</taxon>
        <taxon>Thripidae</taxon>
        <taxon>Frankliniella</taxon>
    </lineage>
</organism>
<protein>
    <submittedName>
        <fullName evidence="2">Siroheme synthase</fullName>
    </submittedName>
</protein>
<accession>A0AAE1HAU9</accession>
<dbReference type="AlphaFoldDB" id="A0AAE1HAU9"/>
<name>A0AAE1HAU9_9NEOP</name>
<feature type="region of interest" description="Disordered" evidence="1">
    <location>
        <begin position="1"/>
        <end position="26"/>
    </location>
</feature>
<dbReference type="Proteomes" id="UP001219518">
    <property type="component" value="Unassembled WGS sequence"/>
</dbReference>
<gene>
    <name evidence="2" type="ORF">KUF71_007325</name>
</gene>
<evidence type="ECO:0000256" key="1">
    <source>
        <dbReference type="SAM" id="MobiDB-lite"/>
    </source>
</evidence>
<feature type="non-terminal residue" evidence="2">
    <location>
        <position position="229"/>
    </location>
</feature>
<reference evidence="2" key="1">
    <citation type="submission" date="2021-07" db="EMBL/GenBank/DDBJ databases">
        <authorList>
            <person name="Catto M.A."/>
            <person name="Jacobson A."/>
            <person name="Kennedy G."/>
            <person name="Labadie P."/>
            <person name="Hunt B.G."/>
            <person name="Srinivasan R."/>
        </authorList>
    </citation>
    <scope>NUCLEOTIDE SEQUENCE</scope>
    <source>
        <strain evidence="2">PL_HMW_Pooled</strain>
        <tissue evidence="2">Head</tissue>
    </source>
</reference>
<proteinExistence type="predicted"/>
<reference evidence="2" key="2">
    <citation type="journal article" date="2023" name="BMC Genomics">
        <title>Pest status, molecular evolution, and epigenetic factors derived from the genome assembly of Frankliniella fusca, a thysanopteran phytovirus vector.</title>
        <authorList>
            <person name="Catto M.A."/>
            <person name="Labadie P.E."/>
            <person name="Jacobson A.L."/>
            <person name="Kennedy G.G."/>
            <person name="Srinivasan R."/>
            <person name="Hunt B.G."/>
        </authorList>
    </citation>
    <scope>NUCLEOTIDE SEQUENCE</scope>
    <source>
        <strain evidence="2">PL_HMW_Pooled</strain>
    </source>
</reference>
<evidence type="ECO:0000313" key="2">
    <source>
        <dbReference type="EMBL" id="KAK3917893.1"/>
    </source>
</evidence>
<sequence>GATLSNISAEDGATHSNTNAEDGGDNRTLGTGRCAGDWNFLVREKYSCCKVGLISNKEKYSRLERRRTALGKHIEGQSRVTAYFPILNEIEMILLTNKEVISSLEARCKELSIDSKSTSRNFELSNLLKLLMETAQKNSTRKNHGQQYDEDIKLFAAYLYIIGGRMITVNLILKKSSQPIIEGLFRFQELKDFLLAHDYPLRVAVSEDGTRIQEKICYDRPTNQIIGPC</sequence>
<keyword evidence="3" id="KW-1185">Reference proteome</keyword>
<comment type="caution">
    <text evidence="2">The sequence shown here is derived from an EMBL/GenBank/DDBJ whole genome shotgun (WGS) entry which is preliminary data.</text>
</comment>
<dbReference type="EMBL" id="JAHWGI010000801">
    <property type="protein sequence ID" value="KAK3917893.1"/>
    <property type="molecule type" value="Genomic_DNA"/>
</dbReference>
<feature type="compositionally biased region" description="Polar residues" evidence="1">
    <location>
        <begin position="1"/>
        <end position="20"/>
    </location>
</feature>